<comment type="caution">
    <text evidence="1">The sequence shown here is derived from an EMBL/GenBank/DDBJ whole genome shotgun (WGS) entry which is preliminary data.</text>
</comment>
<sequence>MTTMEMEISQWEGYERRDFKLDGHECILIVPKKAHPGNPWVWRAEFFGAFDYADRALLEKGWHIAYMMISDMYGCPESVGLMEMFYKYMTEICGLNTRADLFGFSRGGLYSVNYTVKNPQTISTLYLDAPVLNVTSWPGGYGASERYPKEWEECKAVYHLTDETALSFRGNPIDKMEELLKANVKIIMVAGAVDSVVPYQENGAKLATYYQENNGEIQVIVKPDCDHHPHSLKNPDPIVSYIVHNFENLKQ</sequence>
<reference evidence="1 2" key="1">
    <citation type="submission" date="2018-08" db="EMBL/GenBank/DDBJ databases">
        <title>A genome reference for cultivated species of the human gut microbiota.</title>
        <authorList>
            <person name="Zou Y."/>
            <person name="Xue W."/>
            <person name="Luo G."/>
        </authorList>
    </citation>
    <scope>NUCLEOTIDE SEQUENCE [LARGE SCALE GENOMIC DNA]</scope>
    <source>
        <strain evidence="1 2">AM28-23</strain>
    </source>
</reference>
<accession>A0A414JAQ9</accession>
<name>A0A414JAQ9_9FIRM</name>
<organism evidence="1 2">
    <name type="scientific">Blautia obeum</name>
    <dbReference type="NCBI Taxonomy" id="40520"/>
    <lineage>
        <taxon>Bacteria</taxon>
        <taxon>Bacillati</taxon>
        <taxon>Bacillota</taxon>
        <taxon>Clostridia</taxon>
        <taxon>Lachnospirales</taxon>
        <taxon>Lachnospiraceae</taxon>
        <taxon>Blautia</taxon>
    </lineage>
</organism>
<dbReference type="EMBL" id="QSKF01000002">
    <property type="protein sequence ID" value="RHE41522.1"/>
    <property type="molecule type" value="Genomic_DNA"/>
</dbReference>
<gene>
    <name evidence="1" type="ORF">DW740_03595</name>
</gene>
<protein>
    <submittedName>
        <fullName evidence="1">Alpha/beta hydrolase</fullName>
    </submittedName>
</protein>
<dbReference type="Gene3D" id="3.40.50.1820">
    <property type="entry name" value="alpha/beta hydrolase"/>
    <property type="match status" value="1"/>
</dbReference>
<evidence type="ECO:0000313" key="1">
    <source>
        <dbReference type="EMBL" id="RHE41522.1"/>
    </source>
</evidence>
<dbReference type="InterPro" id="IPR029058">
    <property type="entry name" value="AB_hydrolase_fold"/>
</dbReference>
<dbReference type="AlphaFoldDB" id="A0A414JAQ9"/>
<evidence type="ECO:0000313" key="2">
    <source>
        <dbReference type="Proteomes" id="UP000283745"/>
    </source>
</evidence>
<dbReference type="SUPFAM" id="SSF53474">
    <property type="entry name" value="alpha/beta-Hydrolases"/>
    <property type="match status" value="1"/>
</dbReference>
<keyword evidence="1" id="KW-0378">Hydrolase</keyword>
<dbReference type="GO" id="GO:0016787">
    <property type="term" value="F:hydrolase activity"/>
    <property type="evidence" value="ECO:0007669"/>
    <property type="project" value="UniProtKB-KW"/>
</dbReference>
<dbReference type="Proteomes" id="UP000283745">
    <property type="component" value="Unassembled WGS sequence"/>
</dbReference>
<proteinExistence type="predicted"/>